<feature type="domain" description="Response regulatory" evidence="8">
    <location>
        <begin position="10"/>
        <end position="125"/>
    </location>
</feature>
<feature type="domain" description="OmpR/PhoB-type" evidence="9">
    <location>
        <begin position="132"/>
        <end position="231"/>
    </location>
</feature>
<dbReference type="SMART" id="SM00448">
    <property type="entry name" value="REC"/>
    <property type="match status" value="1"/>
</dbReference>
<evidence type="ECO:0000259" key="8">
    <source>
        <dbReference type="PROSITE" id="PS50110"/>
    </source>
</evidence>
<dbReference type="Gene3D" id="3.40.50.2300">
    <property type="match status" value="1"/>
</dbReference>
<name>A0ABQ3N6S9_9BACI</name>
<dbReference type="GO" id="GO:0003677">
    <property type="term" value="F:DNA binding"/>
    <property type="evidence" value="ECO:0007669"/>
    <property type="project" value="UniProtKB-KW"/>
</dbReference>
<keyword evidence="1" id="KW-0597">Phosphoprotein</keyword>
<dbReference type="Pfam" id="PF00486">
    <property type="entry name" value="Trans_reg_C"/>
    <property type="match status" value="1"/>
</dbReference>
<protein>
    <submittedName>
        <fullName evidence="10">DNA-binding response regulator</fullName>
    </submittedName>
</protein>
<dbReference type="InterPro" id="IPR001867">
    <property type="entry name" value="OmpR/PhoB-type_DNA-bd"/>
</dbReference>
<keyword evidence="4 7" id="KW-0238">DNA-binding</keyword>
<organism evidence="10 11">
    <name type="scientific">Neobacillus kokaensis</name>
    <dbReference type="NCBI Taxonomy" id="2759023"/>
    <lineage>
        <taxon>Bacteria</taxon>
        <taxon>Bacillati</taxon>
        <taxon>Bacillota</taxon>
        <taxon>Bacilli</taxon>
        <taxon>Bacillales</taxon>
        <taxon>Bacillaceae</taxon>
        <taxon>Neobacillus</taxon>
    </lineage>
</organism>
<gene>
    <name evidence="10" type="ORF">AM1BK_32310</name>
</gene>
<keyword evidence="2" id="KW-0902">Two-component regulatory system</keyword>
<dbReference type="CDD" id="cd17574">
    <property type="entry name" value="REC_OmpR"/>
    <property type="match status" value="1"/>
</dbReference>
<keyword evidence="3" id="KW-0805">Transcription regulation</keyword>
<evidence type="ECO:0000259" key="9">
    <source>
        <dbReference type="PROSITE" id="PS51755"/>
    </source>
</evidence>
<dbReference type="PANTHER" id="PTHR48111">
    <property type="entry name" value="REGULATOR OF RPOS"/>
    <property type="match status" value="1"/>
</dbReference>
<evidence type="ECO:0000256" key="7">
    <source>
        <dbReference type="PROSITE-ProRule" id="PRU01091"/>
    </source>
</evidence>
<evidence type="ECO:0000256" key="3">
    <source>
        <dbReference type="ARBA" id="ARBA00023015"/>
    </source>
</evidence>
<reference evidence="10 11" key="1">
    <citation type="journal article" date="2022" name="Int. J. Syst. Evol. Microbiol.">
        <title>Neobacillus kokaensis sp. nov., isolated from soil.</title>
        <authorList>
            <person name="Yuki K."/>
            <person name="Matsubara H."/>
            <person name="Yamaguchi S."/>
        </authorList>
    </citation>
    <scope>NUCLEOTIDE SEQUENCE [LARGE SCALE GENOMIC DNA]</scope>
    <source>
        <strain evidence="10 11">LOB 377</strain>
    </source>
</reference>
<evidence type="ECO:0000256" key="2">
    <source>
        <dbReference type="ARBA" id="ARBA00023012"/>
    </source>
</evidence>
<dbReference type="EMBL" id="BNDS01000014">
    <property type="protein sequence ID" value="GHH99688.1"/>
    <property type="molecule type" value="Genomic_DNA"/>
</dbReference>
<evidence type="ECO:0000256" key="1">
    <source>
        <dbReference type="ARBA" id="ARBA00022553"/>
    </source>
</evidence>
<evidence type="ECO:0000256" key="4">
    <source>
        <dbReference type="ARBA" id="ARBA00023125"/>
    </source>
</evidence>
<dbReference type="CDD" id="cd00383">
    <property type="entry name" value="trans_reg_C"/>
    <property type="match status" value="1"/>
</dbReference>
<dbReference type="Gene3D" id="1.10.10.10">
    <property type="entry name" value="Winged helix-like DNA-binding domain superfamily/Winged helix DNA-binding domain"/>
    <property type="match status" value="1"/>
</dbReference>
<dbReference type="SMART" id="SM00862">
    <property type="entry name" value="Trans_reg_C"/>
    <property type="match status" value="1"/>
</dbReference>
<dbReference type="InterPro" id="IPR001789">
    <property type="entry name" value="Sig_transdc_resp-reg_receiver"/>
</dbReference>
<dbReference type="Proteomes" id="UP000637074">
    <property type="component" value="Unassembled WGS sequence"/>
</dbReference>
<feature type="DNA-binding region" description="OmpR/PhoB-type" evidence="7">
    <location>
        <begin position="132"/>
        <end position="231"/>
    </location>
</feature>
<dbReference type="RefSeq" id="WP_191274541.1">
    <property type="nucleotide sequence ID" value="NZ_BNDS01000014.1"/>
</dbReference>
<evidence type="ECO:0000256" key="6">
    <source>
        <dbReference type="PROSITE-ProRule" id="PRU00169"/>
    </source>
</evidence>
<dbReference type="PROSITE" id="PS50110">
    <property type="entry name" value="RESPONSE_REGULATORY"/>
    <property type="match status" value="1"/>
</dbReference>
<comment type="caution">
    <text evidence="6">Lacks conserved residue(s) required for the propagation of feature annotation.</text>
</comment>
<dbReference type="PROSITE" id="PS51755">
    <property type="entry name" value="OMPR_PHOB"/>
    <property type="match status" value="1"/>
</dbReference>
<evidence type="ECO:0000313" key="10">
    <source>
        <dbReference type="EMBL" id="GHH99688.1"/>
    </source>
</evidence>
<evidence type="ECO:0000313" key="11">
    <source>
        <dbReference type="Proteomes" id="UP000637074"/>
    </source>
</evidence>
<evidence type="ECO:0000256" key="5">
    <source>
        <dbReference type="ARBA" id="ARBA00023163"/>
    </source>
</evidence>
<dbReference type="InterPro" id="IPR039420">
    <property type="entry name" value="WalR-like"/>
</dbReference>
<proteinExistence type="predicted"/>
<keyword evidence="5" id="KW-0804">Transcription</keyword>
<sequence length="233" mass="27090">MEDKKLRGKTILIIDSNSENRAVLRFHLTRQGFEILEAANGQTARELYLKHDPCFVLLETSLPDMDGLEVCSWMRYDLDSNVPIIIVSSNNTEQDRIIGLKQGADDYIGKPYNVEELSVRIETVLRRTANRCSKLSYKGLTIKPLKGIVKFHDEVLELTYFEYSLLYLFMTHPDQIFSREQIINTIYKKNEKVINERTVDVHIKNLREKIAKYTDYPFIVTLRGIGYKFTTEG</sequence>
<dbReference type="InterPro" id="IPR036388">
    <property type="entry name" value="WH-like_DNA-bd_sf"/>
</dbReference>
<keyword evidence="11" id="KW-1185">Reference proteome</keyword>
<accession>A0ABQ3N6S9</accession>
<dbReference type="Pfam" id="PF00072">
    <property type="entry name" value="Response_reg"/>
    <property type="match status" value="1"/>
</dbReference>
<dbReference type="InterPro" id="IPR011006">
    <property type="entry name" value="CheY-like_superfamily"/>
</dbReference>
<comment type="caution">
    <text evidence="10">The sequence shown here is derived from an EMBL/GenBank/DDBJ whole genome shotgun (WGS) entry which is preliminary data.</text>
</comment>
<dbReference type="SUPFAM" id="SSF52172">
    <property type="entry name" value="CheY-like"/>
    <property type="match status" value="1"/>
</dbReference>
<dbReference type="PANTHER" id="PTHR48111:SF68">
    <property type="entry name" value="OMPR SUBFAMILY"/>
    <property type="match status" value="1"/>
</dbReference>